<dbReference type="RefSeq" id="WP_098924092.1">
    <property type="nucleotide sequence ID" value="NZ_CAXSZA010000003.1"/>
</dbReference>
<protein>
    <recommendedName>
        <fullName evidence="1">Metallo-beta-lactamase domain-containing protein</fullName>
    </recommendedName>
</protein>
<dbReference type="Proteomes" id="UP000223709">
    <property type="component" value="Chromosome"/>
</dbReference>
<reference evidence="2 3" key="1">
    <citation type="submission" date="2017-10" db="EMBL/GenBank/DDBJ databases">
        <title>Complete Genome Sequence of Faecalibacterium prausnitzii isolated from the gut of healthy adult Indian.</title>
        <authorList>
            <person name="Bag S."/>
            <person name="Ghosh T.S."/>
            <person name="Das B."/>
        </authorList>
    </citation>
    <scope>NUCLEOTIDE SEQUENCE [LARGE SCALE GENOMIC DNA]</scope>
    <source>
        <strain evidence="2 3">Indica</strain>
    </source>
</reference>
<dbReference type="InterPro" id="IPR036866">
    <property type="entry name" value="RibonucZ/Hydroxyglut_hydro"/>
</dbReference>
<dbReference type="InterPro" id="IPR001279">
    <property type="entry name" value="Metallo-B-lactamas"/>
</dbReference>
<evidence type="ECO:0000313" key="2">
    <source>
        <dbReference type="EMBL" id="ATL90300.1"/>
    </source>
</evidence>
<dbReference type="InterPro" id="IPR050855">
    <property type="entry name" value="NDM-1-like"/>
</dbReference>
<proteinExistence type="predicted"/>
<evidence type="ECO:0000313" key="3">
    <source>
        <dbReference type="Proteomes" id="UP000223709"/>
    </source>
</evidence>
<dbReference type="AlphaFoldDB" id="A0A291TB62"/>
<gene>
    <name evidence="2" type="ORF">CRH10_08345</name>
</gene>
<dbReference type="EMBL" id="CP023819">
    <property type="protein sequence ID" value="ATL90300.1"/>
    <property type="molecule type" value="Genomic_DNA"/>
</dbReference>
<evidence type="ECO:0000259" key="1">
    <source>
        <dbReference type="SMART" id="SM00849"/>
    </source>
</evidence>
<dbReference type="Gene3D" id="3.60.15.10">
    <property type="entry name" value="Ribonuclease Z/Hydroxyacylglutathione hydrolase-like"/>
    <property type="match status" value="1"/>
</dbReference>
<sequence length="280" mass="31131">MAIRQPIVSEIAYRTWCIDEYGMDAMFLLEGDEKALLIDTGTGVFDIPELVRQLTNKPVMVALTHGHIDHAGGMNQFEEVYLHPADFAMAQAVTPEERGGYVDTMLSMSDGIYSVTRYDVVVPKTRARLLPLQGGTYLHLGNRDVMVFDTPGHTPGGLSYLDKKERLLFSGDACNMNTLLAAMGQPATERTCVTALKQTAEKLEALHPYYDRHYNGHIGYADAKSCMPMPECLVRDCIALCENLLAGTIVGEKVENPFCGECRLARNNTMQIVYRDDQVK</sequence>
<dbReference type="SUPFAM" id="SSF56281">
    <property type="entry name" value="Metallo-hydrolase/oxidoreductase"/>
    <property type="match status" value="1"/>
</dbReference>
<dbReference type="PANTHER" id="PTHR42951:SF22">
    <property type="entry name" value="METALLO BETA-LACTAMASE SUPERFAMILY LIPOPROTEIN"/>
    <property type="match status" value="1"/>
</dbReference>
<dbReference type="Pfam" id="PF00753">
    <property type="entry name" value="Lactamase_B"/>
    <property type="match status" value="1"/>
</dbReference>
<name>A0A291TB62_9FIRM</name>
<feature type="domain" description="Metallo-beta-lactamase" evidence="1">
    <location>
        <begin position="23"/>
        <end position="217"/>
    </location>
</feature>
<dbReference type="PANTHER" id="PTHR42951">
    <property type="entry name" value="METALLO-BETA-LACTAMASE DOMAIN-CONTAINING"/>
    <property type="match status" value="1"/>
</dbReference>
<organism evidence="2 3">
    <name type="scientific">Faecalibacterium prausnitzii</name>
    <dbReference type="NCBI Taxonomy" id="853"/>
    <lineage>
        <taxon>Bacteria</taxon>
        <taxon>Bacillati</taxon>
        <taxon>Bacillota</taxon>
        <taxon>Clostridia</taxon>
        <taxon>Eubacteriales</taxon>
        <taxon>Oscillospiraceae</taxon>
        <taxon>Faecalibacterium</taxon>
    </lineage>
</organism>
<dbReference type="SMART" id="SM00849">
    <property type="entry name" value="Lactamase_B"/>
    <property type="match status" value="1"/>
</dbReference>
<accession>A0A291TB62</accession>